<keyword evidence="7" id="KW-1185">Reference proteome</keyword>
<name>A0A225VKC1_9STRA</name>
<evidence type="ECO:0000313" key="6">
    <source>
        <dbReference type="EMBL" id="OWZ05459.1"/>
    </source>
</evidence>
<comment type="domain">
    <text evidence="5">The RxLR-dEER motif acts to carry the protein into the host cell cytoplasm through binding to cell surface phosphatidylinositol-3-phosphate.</text>
</comment>
<dbReference type="EMBL" id="NBNE01004419">
    <property type="protein sequence ID" value="OWZ05459.1"/>
    <property type="molecule type" value="Genomic_DNA"/>
</dbReference>
<evidence type="ECO:0000256" key="1">
    <source>
        <dbReference type="ARBA" id="ARBA00004613"/>
    </source>
</evidence>
<comment type="subcellular location">
    <subcellularLocation>
        <location evidence="1 5">Secreted</location>
    </subcellularLocation>
</comment>
<evidence type="ECO:0000256" key="2">
    <source>
        <dbReference type="ARBA" id="ARBA00010400"/>
    </source>
</evidence>
<keyword evidence="3 5" id="KW-0964">Secreted</keyword>
<protein>
    <recommendedName>
        <fullName evidence="5">RxLR effector protein</fullName>
    </recommendedName>
</protein>
<accession>A0A225VKC1</accession>
<gene>
    <name evidence="6" type="ORF">PHMEG_00022453</name>
</gene>
<dbReference type="Proteomes" id="UP000198211">
    <property type="component" value="Unassembled WGS sequence"/>
</dbReference>
<dbReference type="Pfam" id="PF16810">
    <property type="entry name" value="RXLR"/>
    <property type="match status" value="1"/>
</dbReference>
<comment type="function">
    <text evidence="5">Effector that suppresses plant defense responses during pathogen infection.</text>
</comment>
<keyword evidence="4" id="KW-0732">Signal</keyword>
<dbReference type="InterPro" id="IPR031825">
    <property type="entry name" value="RXLR"/>
</dbReference>
<sequence length="73" mass="8209">MSLAKGDLIVEGLKDSSLKRSLRVHDTEDASDDDIDDEERGLLDKLKFKAWFKSGMNPKKLYKKLGLEGLGQD</sequence>
<evidence type="ECO:0000256" key="5">
    <source>
        <dbReference type="RuleBase" id="RU367124"/>
    </source>
</evidence>
<organism evidence="6 7">
    <name type="scientific">Phytophthora megakarya</name>
    <dbReference type="NCBI Taxonomy" id="4795"/>
    <lineage>
        <taxon>Eukaryota</taxon>
        <taxon>Sar</taxon>
        <taxon>Stramenopiles</taxon>
        <taxon>Oomycota</taxon>
        <taxon>Peronosporomycetes</taxon>
        <taxon>Peronosporales</taxon>
        <taxon>Peronosporaceae</taxon>
        <taxon>Phytophthora</taxon>
    </lineage>
</organism>
<evidence type="ECO:0000256" key="3">
    <source>
        <dbReference type="ARBA" id="ARBA00022525"/>
    </source>
</evidence>
<feature type="non-terminal residue" evidence="6">
    <location>
        <position position="73"/>
    </location>
</feature>
<dbReference type="AlphaFoldDB" id="A0A225VKC1"/>
<evidence type="ECO:0000313" key="7">
    <source>
        <dbReference type="Proteomes" id="UP000198211"/>
    </source>
</evidence>
<comment type="caution">
    <text evidence="6">The sequence shown here is derived from an EMBL/GenBank/DDBJ whole genome shotgun (WGS) entry which is preliminary data.</text>
</comment>
<comment type="similarity">
    <text evidence="2 5">Belongs to the RxLR effector family.</text>
</comment>
<reference evidence="7" key="1">
    <citation type="submission" date="2017-03" db="EMBL/GenBank/DDBJ databases">
        <title>Phytopthora megakarya and P. palmivora, two closely related causual agents of cacao black pod achieved similar genome size and gene model numbers by different mechanisms.</title>
        <authorList>
            <person name="Ali S."/>
            <person name="Shao J."/>
            <person name="Larry D.J."/>
            <person name="Kronmiller B."/>
            <person name="Shen D."/>
            <person name="Strem M.D."/>
            <person name="Melnick R.L."/>
            <person name="Guiltinan M.J."/>
            <person name="Tyler B.M."/>
            <person name="Meinhardt L.W."/>
            <person name="Bailey B.A."/>
        </authorList>
    </citation>
    <scope>NUCLEOTIDE SEQUENCE [LARGE SCALE GENOMIC DNA]</scope>
    <source>
        <strain evidence="7">zdho120</strain>
    </source>
</reference>
<evidence type="ECO:0000256" key="4">
    <source>
        <dbReference type="ARBA" id="ARBA00022729"/>
    </source>
</evidence>
<proteinExistence type="inferred from homology"/>